<evidence type="ECO:0000313" key="2">
    <source>
        <dbReference type="EMBL" id="KAK3274616.1"/>
    </source>
</evidence>
<organism evidence="2 3">
    <name type="scientific">Cymbomonas tetramitiformis</name>
    <dbReference type="NCBI Taxonomy" id="36881"/>
    <lineage>
        <taxon>Eukaryota</taxon>
        <taxon>Viridiplantae</taxon>
        <taxon>Chlorophyta</taxon>
        <taxon>Pyramimonadophyceae</taxon>
        <taxon>Pyramimonadales</taxon>
        <taxon>Pyramimonadaceae</taxon>
        <taxon>Cymbomonas</taxon>
    </lineage>
</organism>
<dbReference type="AlphaFoldDB" id="A0AAE0GAK9"/>
<dbReference type="EMBL" id="LGRX02007628">
    <property type="protein sequence ID" value="KAK3274616.1"/>
    <property type="molecule type" value="Genomic_DNA"/>
</dbReference>
<gene>
    <name evidence="2" type="ORF">CYMTET_17214</name>
</gene>
<evidence type="ECO:0000313" key="3">
    <source>
        <dbReference type="Proteomes" id="UP001190700"/>
    </source>
</evidence>
<comment type="caution">
    <text evidence="2">The sequence shown here is derived from an EMBL/GenBank/DDBJ whole genome shotgun (WGS) entry which is preliminary data.</text>
</comment>
<keyword evidence="3" id="KW-1185">Reference proteome</keyword>
<dbReference type="Proteomes" id="UP001190700">
    <property type="component" value="Unassembled WGS sequence"/>
</dbReference>
<protein>
    <submittedName>
        <fullName evidence="2">Uncharacterized protein</fullName>
    </submittedName>
</protein>
<reference evidence="2 3" key="1">
    <citation type="journal article" date="2015" name="Genome Biol. Evol.">
        <title>Comparative Genomics of a Bacterivorous Green Alga Reveals Evolutionary Causalities and Consequences of Phago-Mixotrophic Mode of Nutrition.</title>
        <authorList>
            <person name="Burns J.A."/>
            <person name="Paasch A."/>
            <person name="Narechania A."/>
            <person name="Kim E."/>
        </authorList>
    </citation>
    <scope>NUCLEOTIDE SEQUENCE [LARGE SCALE GENOMIC DNA]</scope>
    <source>
        <strain evidence="2 3">PLY_AMNH</strain>
    </source>
</reference>
<sequence>MEAQGRRAFGSTPEHNIQKHNAERGSSLVLSGQMDPGATLEAAAALTTVTSSASAAWEKFIKIKNGSASLDIVAVAEIELQAKAHSIVPRPPDRVPGIKDVISSELVEIVLNSYRPTFGDTQIAYTEPSIGKTTAFQCMAAHYFSEFFPNVADTKSLMITQYSGAALKDSYVSHMAKSLGVKDESDVIACLLAAMTTKKPGLSSILIFDNGDIHSNWRLPF</sequence>
<name>A0AAE0GAK9_9CHLO</name>
<accession>A0AAE0GAK9</accession>
<evidence type="ECO:0000256" key="1">
    <source>
        <dbReference type="SAM" id="MobiDB-lite"/>
    </source>
</evidence>
<proteinExistence type="predicted"/>
<feature type="region of interest" description="Disordered" evidence="1">
    <location>
        <begin position="1"/>
        <end position="21"/>
    </location>
</feature>